<keyword evidence="2" id="KW-1185">Reference proteome</keyword>
<evidence type="ECO:0000313" key="2">
    <source>
        <dbReference type="Proteomes" id="UP000242913"/>
    </source>
</evidence>
<dbReference type="AlphaFoldDB" id="A0A238BYX8"/>
<evidence type="ECO:0000313" key="1">
    <source>
        <dbReference type="EMBL" id="OZC10015.1"/>
    </source>
</evidence>
<name>A0A238BYX8_9BILA</name>
<protein>
    <submittedName>
        <fullName evidence="1">Uncharacterized protein</fullName>
    </submittedName>
</protein>
<organism evidence="1 2">
    <name type="scientific">Onchocerca flexuosa</name>
    <dbReference type="NCBI Taxonomy" id="387005"/>
    <lineage>
        <taxon>Eukaryota</taxon>
        <taxon>Metazoa</taxon>
        <taxon>Ecdysozoa</taxon>
        <taxon>Nematoda</taxon>
        <taxon>Chromadorea</taxon>
        <taxon>Rhabditida</taxon>
        <taxon>Spirurina</taxon>
        <taxon>Spiruromorpha</taxon>
        <taxon>Filarioidea</taxon>
        <taxon>Onchocercidae</taxon>
        <taxon>Onchocerca</taxon>
    </lineage>
</organism>
<proteinExistence type="predicted"/>
<dbReference type="Proteomes" id="UP000242913">
    <property type="component" value="Unassembled WGS sequence"/>
</dbReference>
<sequence length="159" mass="18101">MHSIQTKYFIISIGLKLTPNIKRSLCSVPSKNEKLPKEMPMNKFTRLSPATKIAGQNVALRHTLISNGSKRNPLKKTIGTAMHRPLMFWQKLHWADGTSVVFAISWVRYCPHCISKALYFGCCTVFGDESINRLTSRAFGRIGNKEPETNPNIQFYLWS</sequence>
<gene>
    <name evidence="1" type="ORF">X798_02861</name>
</gene>
<reference evidence="1 2" key="1">
    <citation type="submission" date="2015-12" db="EMBL/GenBank/DDBJ databases">
        <title>Draft genome of the nematode, Onchocerca flexuosa.</title>
        <authorList>
            <person name="Mitreva M."/>
        </authorList>
    </citation>
    <scope>NUCLEOTIDE SEQUENCE [LARGE SCALE GENOMIC DNA]</scope>
    <source>
        <strain evidence="1">Red Deer</strain>
    </source>
</reference>
<accession>A0A238BYX8</accession>
<dbReference type="EMBL" id="KZ269989">
    <property type="protein sequence ID" value="OZC10015.1"/>
    <property type="molecule type" value="Genomic_DNA"/>
</dbReference>